<dbReference type="RefSeq" id="WP_127693367.1">
    <property type="nucleotide sequence ID" value="NZ_SACQ01000002.1"/>
</dbReference>
<dbReference type="PROSITE" id="PS50305">
    <property type="entry name" value="SIRTUIN"/>
    <property type="match status" value="1"/>
</dbReference>
<accession>A0A437QAC4</accession>
<comment type="caution">
    <text evidence="6">The sequence shown here is derived from an EMBL/GenBank/DDBJ whole genome shotgun (WGS) entry which is preliminary data.</text>
</comment>
<feature type="binding site" evidence="4">
    <location>
        <position position="184"/>
    </location>
    <ligand>
        <name>Zn(2+)</name>
        <dbReference type="ChEBI" id="CHEBI:29105"/>
    </ligand>
</feature>
<feature type="binding site" evidence="4">
    <location>
        <position position="133"/>
    </location>
    <ligand>
        <name>Zn(2+)</name>
        <dbReference type="ChEBI" id="CHEBI:29105"/>
    </ligand>
</feature>
<keyword evidence="4" id="KW-0479">Metal-binding</keyword>
<dbReference type="InterPro" id="IPR026590">
    <property type="entry name" value="Ssirtuin_cat_dom"/>
</dbReference>
<dbReference type="Pfam" id="PF02146">
    <property type="entry name" value="SIR2"/>
    <property type="match status" value="1"/>
</dbReference>
<dbReference type="PANTHER" id="PTHR11085:SF10">
    <property type="entry name" value="NAD-DEPENDENT PROTEIN DEACYLASE SIRTUIN-5, MITOCHONDRIAL-RELATED"/>
    <property type="match status" value="1"/>
</dbReference>
<dbReference type="Gene3D" id="3.30.1600.10">
    <property type="entry name" value="SIR2/SIRT2 'Small Domain"/>
    <property type="match status" value="1"/>
</dbReference>
<evidence type="ECO:0000313" key="6">
    <source>
        <dbReference type="EMBL" id="RVU31508.1"/>
    </source>
</evidence>
<evidence type="ECO:0000313" key="7">
    <source>
        <dbReference type="Proteomes" id="UP000282818"/>
    </source>
</evidence>
<gene>
    <name evidence="6" type="ORF">EOE65_05885</name>
</gene>
<evidence type="ECO:0000256" key="4">
    <source>
        <dbReference type="PROSITE-ProRule" id="PRU00236"/>
    </source>
</evidence>
<dbReference type="GO" id="GO:0070403">
    <property type="term" value="F:NAD+ binding"/>
    <property type="evidence" value="ECO:0007669"/>
    <property type="project" value="InterPro"/>
</dbReference>
<keyword evidence="2" id="KW-0808">Transferase</keyword>
<proteinExistence type="predicted"/>
<dbReference type="AlphaFoldDB" id="A0A437QAC4"/>
<dbReference type="NCBIfam" id="NF003738">
    <property type="entry name" value="PRK05333.1"/>
    <property type="match status" value="1"/>
</dbReference>
<dbReference type="InterPro" id="IPR029035">
    <property type="entry name" value="DHS-like_NAD/FAD-binding_dom"/>
</dbReference>
<evidence type="ECO:0000256" key="1">
    <source>
        <dbReference type="ARBA" id="ARBA00012928"/>
    </source>
</evidence>
<dbReference type="InterPro" id="IPR003000">
    <property type="entry name" value="Sirtuin"/>
</dbReference>
<keyword evidence="7" id="KW-1185">Reference proteome</keyword>
<evidence type="ECO:0000256" key="3">
    <source>
        <dbReference type="ARBA" id="ARBA00023027"/>
    </source>
</evidence>
<dbReference type="InterPro" id="IPR026591">
    <property type="entry name" value="Sirtuin_cat_small_dom_sf"/>
</dbReference>
<protein>
    <recommendedName>
        <fullName evidence="1">protein acetyllysine N-acetyltransferase</fullName>
        <ecNumber evidence="1">2.3.1.286</ecNumber>
    </recommendedName>
</protein>
<dbReference type="InterPro" id="IPR050134">
    <property type="entry name" value="NAD-dep_sirtuin_deacylases"/>
</dbReference>
<reference evidence="6 7" key="1">
    <citation type="submission" date="2019-01" db="EMBL/GenBank/DDBJ databases">
        <authorList>
            <person name="Chen W.-M."/>
        </authorList>
    </citation>
    <scope>NUCLEOTIDE SEQUENCE [LARGE SCALE GENOMIC DNA]</scope>
    <source>
        <strain evidence="6 7">HPM-16</strain>
    </source>
</reference>
<dbReference type="EMBL" id="SACQ01000002">
    <property type="protein sequence ID" value="RVU31508.1"/>
    <property type="molecule type" value="Genomic_DNA"/>
</dbReference>
<dbReference type="GO" id="GO:0017136">
    <property type="term" value="F:histone deacetylase activity, NAD-dependent"/>
    <property type="evidence" value="ECO:0007669"/>
    <property type="project" value="TreeGrafter"/>
</dbReference>
<sequence>MNQNQQPCEAAEKLQLFIEQHPQLVVLTGAGISTASGIPDYRDHNAEWKRKQPVQHHDFMSQRATRQRFWARSLVGWPIMRDAKPNVAHKHLVEWEKQGHIDLLVTQNVDGLHQQAGHQAVIDLHGRSDRVICTQCHHSLSRNAAHQMMAYANPSFLAFSATAAPDGDADLEGVDFDSFIISDCPECGGILKPDVVFFGDNVPRHTVETSLQHLKDASALLVIGSSLMVYSGYRFCKRAHEWGIPIAALTLGKTRADELLTLKLNAPIPDTFARLPKHS</sequence>
<keyword evidence="3" id="KW-0520">NAD</keyword>
<feature type="active site" description="Proton acceptor" evidence="4">
    <location>
        <position position="125"/>
    </location>
</feature>
<evidence type="ECO:0000256" key="2">
    <source>
        <dbReference type="ARBA" id="ARBA00022679"/>
    </source>
</evidence>
<dbReference type="Gene3D" id="3.40.50.1220">
    <property type="entry name" value="TPP-binding domain"/>
    <property type="match status" value="1"/>
</dbReference>
<organism evidence="6 7">
    <name type="scientific">Neptunomonas marina</name>
    <dbReference type="NCBI Taxonomy" id="1815562"/>
    <lineage>
        <taxon>Bacteria</taxon>
        <taxon>Pseudomonadati</taxon>
        <taxon>Pseudomonadota</taxon>
        <taxon>Gammaproteobacteria</taxon>
        <taxon>Oceanospirillales</taxon>
        <taxon>Oceanospirillaceae</taxon>
        <taxon>Neptunomonas</taxon>
    </lineage>
</organism>
<name>A0A437QAC4_9GAMM</name>
<evidence type="ECO:0000259" key="5">
    <source>
        <dbReference type="PROSITE" id="PS50305"/>
    </source>
</evidence>
<dbReference type="SUPFAM" id="SSF52467">
    <property type="entry name" value="DHS-like NAD/FAD-binding domain"/>
    <property type="match status" value="1"/>
</dbReference>
<feature type="binding site" evidence="4">
    <location>
        <position position="136"/>
    </location>
    <ligand>
        <name>Zn(2+)</name>
        <dbReference type="ChEBI" id="CHEBI:29105"/>
    </ligand>
</feature>
<dbReference type="Proteomes" id="UP000282818">
    <property type="component" value="Unassembled WGS sequence"/>
</dbReference>
<feature type="binding site" evidence="4">
    <location>
        <position position="187"/>
    </location>
    <ligand>
        <name>Zn(2+)</name>
        <dbReference type="ChEBI" id="CHEBI:29105"/>
    </ligand>
</feature>
<keyword evidence="4" id="KW-0862">Zinc</keyword>
<feature type="domain" description="Deacetylase sirtuin-type" evidence="5">
    <location>
        <begin position="1"/>
        <end position="279"/>
    </location>
</feature>
<dbReference type="EC" id="2.3.1.286" evidence="1"/>
<dbReference type="PANTHER" id="PTHR11085">
    <property type="entry name" value="NAD-DEPENDENT PROTEIN DEACYLASE SIRTUIN-5, MITOCHONDRIAL-RELATED"/>
    <property type="match status" value="1"/>
</dbReference>
<dbReference type="GO" id="GO:0046872">
    <property type="term" value="F:metal ion binding"/>
    <property type="evidence" value="ECO:0007669"/>
    <property type="project" value="UniProtKB-KW"/>
</dbReference>